<dbReference type="InterPro" id="IPR024750">
    <property type="entry name" value="Ca_ATPase_N_dom"/>
</dbReference>
<reference evidence="2" key="2">
    <citation type="journal article" date="2023" name="Int. J. Mol. Sci.">
        <title>De Novo Assembly and Annotation of 11 Diverse Shrub Willow (Salix) Genomes Reveals Novel Gene Organization in Sex-Linked Regions.</title>
        <authorList>
            <person name="Hyden B."/>
            <person name="Feng K."/>
            <person name="Yates T.B."/>
            <person name="Jawdy S."/>
            <person name="Cereghino C."/>
            <person name="Smart L.B."/>
            <person name="Muchero W."/>
        </authorList>
    </citation>
    <scope>NUCLEOTIDE SEQUENCE</scope>
    <source>
        <tissue evidence="2">Shoot tip</tissue>
    </source>
</reference>
<accession>A0ABQ9B9H1</accession>
<evidence type="ECO:0000313" key="3">
    <source>
        <dbReference type="Proteomes" id="UP001141253"/>
    </source>
</evidence>
<sequence>MDKLLKDFEVESKNTSEDALRKWRRAVTIVKNPRRRFRMVADLAKRAASERKIRSIQVSFLSLSLSPSLFLKNILVAKVCRSLDLRSKNLVIVSKD</sequence>
<feature type="domain" description="Calcium-transporting P-type ATPase N-terminal autoinhibitory" evidence="1">
    <location>
        <begin position="5"/>
        <end position="47"/>
    </location>
</feature>
<dbReference type="EMBL" id="JAPFFI010000009">
    <property type="protein sequence ID" value="KAJ6380869.1"/>
    <property type="molecule type" value="Genomic_DNA"/>
</dbReference>
<comment type="caution">
    <text evidence="2">The sequence shown here is derived from an EMBL/GenBank/DDBJ whole genome shotgun (WGS) entry which is preliminary data.</text>
</comment>
<reference evidence="2" key="1">
    <citation type="submission" date="2022-10" db="EMBL/GenBank/DDBJ databases">
        <authorList>
            <person name="Hyden B.L."/>
            <person name="Feng K."/>
            <person name="Yates T."/>
            <person name="Jawdy S."/>
            <person name="Smart L.B."/>
            <person name="Muchero W."/>
        </authorList>
    </citation>
    <scope>NUCLEOTIDE SEQUENCE</scope>
    <source>
        <tissue evidence="2">Shoot tip</tissue>
    </source>
</reference>
<name>A0ABQ9B9H1_9ROSI</name>
<dbReference type="Pfam" id="PF12515">
    <property type="entry name" value="CaATP_NAI"/>
    <property type="match status" value="1"/>
</dbReference>
<gene>
    <name evidence="2" type="ORF">OIU77_029713</name>
</gene>
<keyword evidence="3" id="KW-1185">Reference proteome</keyword>
<dbReference type="Gene3D" id="1.20.5.170">
    <property type="match status" value="1"/>
</dbReference>
<evidence type="ECO:0000313" key="2">
    <source>
        <dbReference type="EMBL" id="KAJ6380869.1"/>
    </source>
</evidence>
<evidence type="ECO:0000259" key="1">
    <source>
        <dbReference type="Pfam" id="PF12515"/>
    </source>
</evidence>
<proteinExistence type="predicted"/>
<protein>
    <recommendedName>
        <fullName evidence="1">Calcium-transporting P-type ATPase N-terminal autoinhibitory domain-containing protein</fullName>
    </recommendedName>
</protein>
<organism evidence="2 3">
    <name type="scientific">Salix suchowensis</name>
    <dbReference type="NCBI Taxonomy" id="1278906"/>
    <lineage>
        <taxon>Eukaryota</taxon>
        <taxon>Viridiplantae</taxon>
        <taxon>Streptophyta</taxon>
        <taxon>Embryophyta</taxon>
        <taxon>Tracheophyta</taxon>
        <taxon>Spermatophyta</taxon>
        <taxon>Magnoliopsida</taxon>
        <taxon>eudicotyledons</taxon>
        <taxon>Gunneridae</taxon>
        <taxon>Pentapetalae</taxon>
        <taxon>rosids</taxon>
        <taxon>fabids</taxon>
        <taxon>Malpighiales</taxon>
        <taxon>Salicaceae</taxon>
        <taxon>Saliceae</taxon>
        <taxon>Salix</taxon>
    </lineage>
</organism>
<dbReference type="Proteomes" id="UP001141253">
    <property type="component" value="Chromosome 6"/>
</dbReference>